<proteinExistence type="predicted"/>
<evidence type="ECO:0000313" key="2">
    <source>
        <dbReference type="Proteomes" id="UP000027222"/>
    </source>
</evidence>
<sequence>MFIVNDVVVPHREAQRRSFCVEEVKRGRRGSLRRIQSSYPGQGRTRSRVKAGGFDQEMKEEGIIMLTVMILSVRTNGDAKSVFLEDLLLDCEKSCLNSTGDASILSLTCRPTASLPQSVPHSTSWSYALPRLRRHPSLFLQATAAEVTDYPQRRGDPLYRIPEPLLLRSLRLVSRHKTYNRHAGFRTIDASRNGHELHEGRQTNVQVPRSNLVFAGVEASSGVDDRMDALRMKKGM</sequence>
<accession>A0A067S855</accession>
<dbReference type="AlphaFoldDB" id="A0A067S855"/>
<keyword evidence="2" id="KW-1185">Reference proteome</keyword>
<evidence type="ECO:0000313" key="1">
    <source>
        <dbReference type="EMBL" id="KDR66117.1"/>
    </source>
</evidence>
<reference evidence="2" key="1">
    <citation type="journal article" date="2014" name="Proc. Natl. Acad. Sci. U.S.A.">
        <title>Extensive sampling of basidiomycete genomes demonstrates inadequacy of the white-rot/brown-rot paradigm for wood decay fungi.</title>
        <authorList>
            <person name="Riley R."/>
            <person name="Salamov A.A."/>
            <person name="Brown D.W."/>
            <person name="Nagy L.G."/>
            <person name="Floudas D."/>
            <person name="Held B.W."/>
            <person name="Levasseur A."/>
            <person name="Lombard V."/>
            <person name="Morin E."/>
            <person name="Otillar R."/>
            <person name="Lindquist E.A."/>
            <person name="Sun H."/>
            <person name="LaButti K.M."/>
            <person name="Schmutz J."/>
            <person name="Jabbour D."/>
            <person name="Luo H."/>
            <person name="Baker S.E."/>
            <person name="Pisabarro A.G."/>
            <person name="Walton J.D."/>
            <person name="Blanchette R.A."/>
            <person name="Henrissat B."/>
            <person name="Martin F."/>
            <person name="Cullen D."/>
            <person name="Hibbett D.S."/>
            <person name="Grigoriev I.V."/>
        </authorList>
    </citation>
    <scope>NUCLEOTIDE SEQUENCE [LARGE SCALE GENOMIC DNA]</scope>
    <source>
        <strain evidence="2">CBS 339.88</strain>
    </source>
</reference>
<organism evidence="1 2">
    <name type="scientific">Galerina marginata (strain CBS 339.88)</name>
    <dbReference type="NCBI Taxonomy" id="685588"/>
    <lineage>
        <taxon>Eukaryota</taxon>
        <taxon>Fungi</taxon>
        <taxon>Dikarya</taxon>
        <taxon>Basidiomycota</taxon>
        <taxon>Agaricomycotina</taxon>
        <taxon>Agaricomycetes</taxon>
        <taxon>Agaricomycetidae</taxon>
        <taxon>Agaricales</taxon>
        <taxon>Agaricineae</taxon>
        <taxon>Strophariaceae</taxon>
        <taxon>Galerina</taxon>
    </lineage>
</organism>
<dbReference type="EMBL" id="KL142427">
    <property type="protein sequence ID" value="KDR66117.1"/>
    <property type="molecule type" value="Genomic_DNA"/>
</dbReference>
<dbReference type="HOGENOM" id="CLU_1175506_0_0_1"/>
<gene>
    <name evidence="1" type="ORF">GALMADRAFT_1209223</name>
</gene>
<name>A0A067S855_GALM3</name>
<dbReference type="Proteomes" id="UP000027222">
    <property type="component" value="Unassembled WGS sequence"/>
</dbReference>
<protein>
    <submittedName>
        <fullName evidence="1">Uncharacterized protein</fullName>
    </submittedName>
</protein>